<dbReference type="HOGENOM" id="CLU_2462905_0_0_9"/>
<evidence type="ECO:0000256" key="3">
    <source>
        <dbReference type="ARBA" id="ARBA00023163"/>
    </source>
</evidence>
<keyword evidence="2" id="KW-0805">Transcription regulation</keyword>
<proteinExistence type="inferred from homology"/>
<accession>C0CS56</accession>
<evidence type="ECO:0000256" key="1">
    <source>
        <dbReference type="ARBA" id="ARBA00009437"/>
    </source>
</evidence>
<dbReference type="GO" id="GO:0003700">
    <property type="term" value="F:DNA-binding transcription factor activity"/>
    <property type="evidence" value="ECO:0007669"/>
    <property type="project" value="InterPro"/>
</dbReference>
<evidence type="ECO:0000259" key="4">
    <source>
        <dbReference type="PROSITE" id="PS50931"/>
    </source>
</evidence>
<gene>
    <name evidence="5" type="ORF">RUMHYD_03723</name>
</gene>
<dbReference type="AlphaFoldDB" id="C0CS56"/>
<dbReference type="EMBL" id="ACBZ01000199">
    <property type="protein sequence ID" value="EEG47386.1"/>
    <property type="molecule type" value="Genomic_DNA"/>
</dbReference>
<dbReference type="Pfam" id="PF00126">
    <property type="entry name" value="HTH_1"/>
    <property type="match status" value="1"/>
</dbReference>
<feature type="domain" description="HTH lysR-type" evidence="4">
    <location>
        <begin position="8"/>
        <end position="55"/>
    </location>
</feature>
<comment type="similarity">
    <text evidence="1">Belongs to the LysR transcriptional regulatory family.</text>
</comment>
<dbReference type="PRINTS" id="PR00039">
    <property type="entry name" value="HTHLYSR"/>
</dbReference>
<dbReference type="Gene3D" id="1.10.10.10">
    <property type="entry name" value="Winged helix-like DNA-binding domain superfamily/Winged helix DNA-binding domain"/>
    <property type="match status" value="1"/>
</dbReference>
<dbReference type="eggNOG" id="COG0583">
    <property type="taxonomic scope" value="Bacteria"/>
</dbReference>
<keyword evidence="6" id="KW-1185">Reference proteome</keyword>
<evidence type="ECO:0000313" key="5">
    <source>
        <dbReference type="EMBL" id="EEG47386.1"/>
    </source>
</evidence>
<dbReference type="SUPFAM" id="SSF46785">
    <property type="entry name" value="Winged helix' DNA-binding domain"/>
    <property type="match status" value="1"/>
</dbReference>
<name>C0CS56_BLAHS</name>
<dbReference type="PROSITE" id="PS50931">
    <property type="entry name" value="HTH_LYSR"/>
    <property type="match status" value="1"/>
</dbReference>
<evidence type="ECO:0000313" key="6">
    <source>
        <dbReference type="Proteomes" id="UP000003100"/>
    </source>
</evidence>
<dbReference type="PANTHER" id="PTHR30126">
    <property type="entry name" value="HTH-TYPE TRANSCRIPTIONAL REGULATOR"/>
    <property type="match status" value="1"/>
</dbReference>
<dbReference type="InterPro" id="IPR000847">
    <property type="entry name" value="LysR_HTH_N"/>
</dbReference>
<reference evidence="5 6" key="2">
    <citation type="submission" date="2009-02" db="EMBL/GenBank/DDBJ databases">
        <title>Draft genome sequence of Blautia hydrogenotrophica DSM 10507 (Ruminococcus hydrogenotrophicus DSM 10507).</title>
        <authorList>
            <person name="Sudarsanam P."/>
            <person name="Ley R."/>
            <person name="Guruge J."/>
            <person name="Turnbaugh P.J."/>
            <person name="Mahowald M."/>
            <person name="Liep D."/>
            <person name="Gordon J."/>
        </authorList>
    </citation>
    <scope>NUCLEOTIDE SEQUENCE [LARGE SCALE GENOMIC DNA]</scope>
    <source>
        <strain evidence="6">DSM 10507 / JCM 14656 / S5a33</strain>
    </source>
</reference>
<dbReference type="InterPro" id="IPR036388">
    <property type="entry name" value="WH-like_DNA-bd_sf"/>
</dbReference>
<keyword evidence="3" id="KW-0804">Transcription</keyword>
<organism evidence="5 6">
    <name type="scientific">Blautia hydrogenotrophica (strain DSM 10507 / JCM 14656 / S5a33)</name>
    <name type="common">Ruminococcus hydrogenotrophicus</name>
    <dbReference type="NCBI Taxonomy" id="476272"/>
    <lineage>
        <taxon>Bacteria</taxon>
        <taxon>Bacillati</taxon>
        <taxon>Bacillota</taxon>
        <taxon>Clostridia</taxon>
        <taxon>Lachnospirales</taxon>
        <taxon>Lachnospiraceae</taxon>
        <taxon>Blautia</taxon>
    </lineage>
</organism>
<dbReference type="Proteomes" id="UP000003100">
    <property type="component" value="Unassembled WGS sequence"/>
</dbReference>
<reference evidence="5 6" key="1">
    <citation type="submission" date="2009-01" db="EMBL/GenBank/DDBJ databases">
        <authorList>
            <person name="Fulton L."/>
            <person name="Clifton S."/>
            <person name="Fulton B."/>
            <person name="Xu J."/>
            <person name="Minx P."/>
            <person name="Pepin K.H."/>
            <person name="Johnson M."/>
            <person name="Bhonagiri V."/>
            <person name="Nash W.E."/>
            <person name="Mardis E.R."/>
            <person name="Wilson R.K."/>
        </authorList>
    </citation>
    <scope>NUCLEOTIDE SEQUENCE [LARGE SCALE GENOMIC DNA]</scope>
    <source>
        <strain evidence="6">DSM 10507 / JCM 14656 / S5a33</strain>
    </source>
</reference>
<dbReference type="PANTHER" id="PTHR30126:SF5">
    <property type="entry name" value="HTH-TYPE TRANSCRIPTIONAL ACTIVATOR CMPR"/>
    <property type="match status" value="1"/>
</dbReference>
<dbReference type="PATRIC" id="fig|476272.21.peg.403"/>
<dbReference type="InterPro" id="IPR036390">
    <property type="entry name" value="WH_DNA-bd_sf"/>
</dbReference>
<sequence>MKRNPIKTILEIGSFQKAAEHLNYAQSTVTPQMHQLEQEFSIKLFEKIGRIMKLTQAGKGLIPYIDNVIEVVHKSNASDFEKFLPRWY</sequence>
<protein>
    <recommendedName>
        <fullName evidence="4">HTH lysR-type domain-containing protein</fullName>
    </recommendedName>
</protein>
<dbReference type="GO" id="GO:0000976">
    <property type="term" value="F:transcription cis-regulatory region binding"/>
    <property type="evidence" value="ECO:0007669"/>
    <property type="project" value="TreeGrafter"/>
</dbReference>
<evidence type="ECO:0000256" key="2">
    <source>
        <dbReference type="ARBA" id="ARBA00023015"/>
    </source>
</evidence>